<feature type="region of interest" description="Disordered" evidence="1">
    <location>
        <begin position="63"/>
        <end position="110"/>
    </location>
</feature>
<name>A0A7S1XTG5_9STRA</name>
<evidence type="ECO:0000313" key="2">
    <source>
        <dbReference type="EMBL" id="CAD9257750.1"/>
    </source>
</evidence>
<sequence length="443" mass="47594">MSTGRRATQRFKRKGSVPPRAPVVEAPVDTSSIVFNGTVFTDDSIKRLGEIRSSLIQEVDRVLESRSGSASPSKSRRRRRRPGAARDTGSLTTATQSLSTKPSYCAPSTRAESPVVWGTLGGKRKKRGGAKRARARVPPPIDETSALEVDDAMLERIRMHGLTRQVLLGGRSRSMSGSYWGDSDSVASSAASMTGSLRSYGSYGSLGSYGSAGVSHSSGTGSYGSYGSYDGSYGSYSSFENALTSAASQATDVSVSRKPISRMYKRFLFDGPRRGDGAYQVDYKELMVDALQKSIPETTLYNKAMKSGIYAGGRINTADYAELDRMRLDQMEEPRGRRPSITSELSFPSVSNISDESVEWNFAGSVSQSVQDSAAGSVTRASTRTSRSRLDTTSLSAAELASVDESIAKSRRSMASSEMLASVCAEDASEVKKKKVTVSFPIV</sequence>
<organism evidence="2">
    <name type="scientific">Phaeomonas parva</name>
    <dbReference type="NCBI Taxonomy" id="124430"/>
    <lineage>
        <taxon>Eukaryota</taxon>
        <taxon>Sar</taxon>
        <taxon>Stramenopiles</taxon>
        <taxon>Ochrophyta</taxon>
        <taxon>Pinguiophyceae</taxon>
        <taxon>Pinguiochrysidales</taxon>
        <taxon>Pinguiochrysidaceae</taxon>
        <taxon>Phaeomonas</taxon>
    </lineage>
</organism>
<feature type="compositionally biased region" description="Basic residues" evidence="1">
    <location>
        <begin position="74"/>
        <end position="83"/>
    </location>
</feature>
<dbReference type="AlphaFoldDB" id="A0A7S1XTG5"/>
<proteinExistence type="predicted"/>
<feature type="compositionally biased region" description="Polar residues" evidence="1">
    <location>
        <begin position="89"/>
        <end position="102"/>
    </location>
</feature>
<feature type="region of interest" description="Disordered" evidence="1">
    <location>
        <begin position="373"/>
        <end position="393"/>
    </location>
</feature>
<dbReference type="EMBL" id="HBGJ01025297">
    <property type="protein sequence ID" value="CAD9257750.1"/>
    <property type="molecule type" value="Transcribed_RNA"/>
</dbReference>
<accession>A0A7S1XTG5</accession>
<gene>
    <name evidence="2" type="ORF">PPAR1163_LOCUS16122</name>
</gene>
<feature type="region of interest" description="Disordered" evidence="1">
    <location>
        <begin position="1"/>
        <end position="23"/>
    </location>
</feature>
<evidence type="ECO:0000256" key="1">
    <source>
        <dbReference type="SAM" id="MobiDB-lite"/>
    </source>
</evidence>
<reference evidence="2" key="1">
    <citation type="submission" date="2021-01" db="EMBL/GenBank/DDBJ databases">
        <authorList>
            <person name="Corre E."/>
            <person name="Pelletier E."/>
            <person name="Niang G."/>
            <person name="Scheremetjew M."/>
            <person name="Finn R."/>
            <person name="Kale V."/>
            <person name="Holt S."/>
            <person name="Cochrane G."/>
            <person name="Meng A."/>
            <person name="Brown T."/>
            <person name="Cohen L."/>
        </authorList>
    </citation>
    <scope>NUCLEOTIDE SEQUENCE</scope>
    <source>
        <strain evidence="2">CCMP2877</strain>
    </source>
</reference>
<protein>
    <submittedName>
        <fullName evidence="2">Uncharacterized protein</fullName>
    </submittedName>
</protein>